<accession>A0ABX1G4B9</accession>
<dbReference type="RefSeq" id="WP_168151714.1">
    <property type="nucleotide sequence ID" value="NZ_JAAWVT010000003.1"/>
</dbReference>
<protein>
    <submittedName>
        <fullName evidence="1">Uncharacterized protein</fullName>
    </submittedName>
</protein>
<organism evidence="1 2">
    <name type="scientific">Paeniglutamicibacter terrestris</name>
    <dbReference type="NCBI Taxonomy" id="2723403"/>
    <lineage>
        <taxon>Bacteria</taxon>
        <taxon>Bacillati</taxon>
        <taxon>Actinomycetota</taxon>
        <taxon>Actinomycetes</taxon>
        <taxon>Micrococcales</taxon>
        <taxon>Micrococcaceae</taxon>
        <taxon>Paeniglutamicibacter</taxon>
    </lineage>
</organism>
<dbReference type="EMBL" id="JAAWVT010000003">
    <property type="protein sequence ID" value="NKG20873.1"/>
    <property type="molecule type" value="Genomic_DNA"/>
</dbReference>
<evidence type="ECO:0000313" key="1">
    <source>
        <dbReference type="EMBL" id="NKG20873.1"/>
    </source>
</evidence>
<comment type="caution">
    <text evidence="1">The sequence shown here is derived from an EMBL/GenBank/DDBJ whole genome shotgun (WGS) entry which is preliminary data.</text>
</comment>
<dbReference type="Proteomes" id="UP000746595">
    <property type="component" value="Unassembled WGS sequence"/>
</dbReference>
<proteinExistence type="predicted"/>
<evidence type="ECO:0000313" key="2">
    <source>
        <dbReference type="Proteomes" id="UP000746595"/>
    </source>
</evidence>
<name>A0ABX1G4B9_9MICC</name>
<keyword evidence="2" id="KW-1185">Reference proteome</keyword>
<sequence length="104" mass="11519">MADIVVLSTAIQDGLQTIHMPAVAFKLTKEQIDSFAAKAMSDWSEAQAKLLRLGLTTNRHTDSAGNQLLNSLKAATNYLDPHSRPGLKTDFEYADQRLLKVEFD</sequence>
<gene>
    <name evidence="1" type="ORF">HED64_09150</name>
</gene>
<reference evidence="1 2" key="1">
    <citation type="submission" date="2020-04" db="EMBL/GenBank/DDBJ databases">
        <title>Paeniglutamicibacter sp. ANT13_2, a novel actinomycete isolated from sediment in Antarctica.</title>
        <authorList>
            <person name="Sakdapetsiri C."/>
            <person name="Pinyakong O."/>
        </authorList>
    </citation>
    <scope>NUCLEOTIDE SEQUENCE [LARGE SCALE GENOMIC DNA]</scope>
    <source>
        <strain evidence="1 2">ANT13_2</strain>
    </source>
</reference>